<evidence type="ECO:0000256" key="9">
    <source>
        <dbReference type="ARBA" id="ARBA00022723"/>
    </source>
</evidence>
<comment type="catalytic activity">
    <reaction evidence="1">
        <text>S-ubiquitinyl-[E2 ubiquitin-conjugating enzyme]-L-cysteine + [acceptor protein]-L-lysine = [E2 ubiquitin-conjugating enzyme]-L-cysteine + N(6)-ubiquitinyl-[acceptor protein]-L-lysine.</text>
        <dbReference type="EC" id="2.3.2.27"/>
    </reaction>
</comment>
<dbReference type="InterPro" id="IPR051878">
    <property type="entry name" value="ZNRF_ubiq-protein_ligase"/>
</dbReference>
<feature type="domain" description="FYVE-type" evidence="20">
    <location>
        <begin position="10"/>
        <end position="108"/>
    </location>
</feature>
<keyword evidence="15" id="KW-0458">Lysosome</keyword>
<dbReference type="PROSITE" id="PS50089">
    <property type="entry name" value="ZF_RING_2"/>
    <property type="match status" value="1"/>
</dbReference>
<evidence type="ECO:0000256" key="17">
    <source>
        <dbReference type="PROSITE-ProRule" id="PRU00175"/>
    </source>
</evidence>
<evidence type="ECO:0000313" key="21">
    <source>
        <dbReference type="EMBL" id="KAJ2852439.1"/>
    </source>
</evidence>
<keyword evidence="14" id="KW-0472">Membrane</keyword>
<evidence type="ECO:0000313" key="22">
    <source>
        <dbReference type="Proteomes" id="UP001139887"/>
    </source>
</evidence>
<keyword evidence="10" id="KW-0967">Endosome</keyword>
<dbReference type="SUPFAM" id="SSF57850">
    <property type="entry name" value="RING/U-box"/>
    <property type="match status" value="1"/>
</dbReference>
<dbReference type="EC" id="2.3.2.27" evidence="6"/>
<feature type="region of interest" description="Disordered" evidence="18">
    <location>
        <begin position="200"/>
        <end position="221"/>
    </location>
</feature>
<keyword evidence="16" id="KW-0449">Lipoprotein</keyword>
<comment type="subcellular location">
    <subcellularLocation>
        <location evidence="3">Endosome</location>
    </subcellularLocation>
    <subcellularLocation>
        <location evidence="4">Lysosome</location>
    </subcellularLocation>
    <subcellularLocation>
        <location evidence="2">Membrane</location>
        <topology evidence="2">Peripheral membrane protein</topology>
    </subcellularLocation>
</comment>
<evidence type="ECO:0000256" key="6">
    <source>
        <dbReference type="ARBA" id="ARBA00012483"/>
    </source>
</evidence>
<dbReference type="InterPro" id="IPR017455">
    <property type="entry name" value="Znf_FYVE-rel"/>
</dbReference>
<dbReference type="Pfam" id="PF13639">
    <property type="entry name" value="zf-RING_2"/>
    <property type="match status" value="1"/>
</dbReference>
<dbReference type="SUPFAM" id="SSF57903">
    <property type="entry name" value="FYVE/PHD zinc finger"/>
    <property type="match status" value="1"/>
</dbReference>
<evidence type="ECO:0000259" key="19">
    <source>
        <dbReference type="PROSITE" id="PS50089"/>
    </source>
</evidence>
<dbReference type="InterPro" id="IPR001841">
    <property type="entry name" value="Znf_RING"/>
</dbReference>
<dbReference type="InterPro" id="IPR013083">
    <property type="entry name" value="Znf_RING/FYVE/PHD"/>
</dbReference>
<dbReference type="SMART" id="SM00064">
    <property type="entry name" value="FYVE"/>
    <property type="match status" value="1"/>
</dbReference>
<evidence type="ECO:0000256" key="14">
    <source>
        <dbReference type="ARBA" id="ARBA00023136"/>
    </source>
</evidence>
<organism evidence="21 22">
    <name type="scientific">Coemansia brasiliensis</name>
    <dbReference type="NCBI Taxonomy" id="2650707"/>
    <lineage>
        <taxon>Eukaryota</taxon>
        <taxon>Fungi</taxon>
        <taxon>Fungi incertae sedis</taxon>
        <taxon>Zoopagomycota</taxon>
        <taxon>Kickxellomycotina</taxon>
        <taxon>Kickxellomycetes</taxon>
        <taxon>Kickxellales</taxon>
        <taxon>Kickxellaceae</taxon>
        <taxon>Coemansia</taxon>
    </lineage>
</organism>
<evidence type="ECO:0000256" key="10">
    <source>
        <dbReference type="ARBA" id="ARBA00022753"/>
    </source>
</evidence>
<comment type="caution">
    <text evidence="21">The sequence shown here is derived from an EMBL/GenBank/DDBJ whole genome shotgun (WGS) entry which is preliminary data.</text>
</comment>
<evidence type="ECO:0000256" key="8">
    <source>
        <dbReference type="ARBA" id="ARBA00022707"/>
    </source>
</evidence>
<protein>
    <recommendedName>
        <fullName evidence="6">RING-type E3 ubiquitin transferase</fullName>
        <ecNumber evidence="6">2.3.2.27</ecNumber>
    </recommendedName>
</protein>
<keyword evidence="9" id="KW-0479">Metal-binding</keyword>
<dbReference type="PANTHER" id="PTHR46661">
    <property type="entry name" value="E3 UBIQUITIN-PROTEIN LIGASE ZNRF1-LIKE PROTEIN"/>
    <property type="match status" value="1"/>
</dbReference>
<feature type="domain" description="RING-type" evidence="19">
    <location>
        <begin position="246"/>
        <end position="286"/>
    </location>
</feature>
<evidence type="ECO:0000256" key="2">
    <source>
        <dbReference type="ARBA" id="ARBA00004170"/>
    </source>
</evidence>
<dbReference type="GO" id="GO:0070936">
    <property type="term" value="P:protein K48-linked ubiquitination"/>
    <property type="evidence" value="ECO:0007669"/>
    <property type="project" value="TreeGrafter"/>
</dbReference>
<keyword evidence="7" id="KW-0808">Transferase</keyword>
<evidence type="ECO:0000256" key="5">
    <source>
        <dbReference type="ARBA" id="ARBA00004906"/>
    </source>
</evidence>
<dbReference type="PROSITE" id="PS50178">
    <property type="entry name" value="ZF_FYVE"/>
    <property type="match status" value="1"/>
</dbReference>
<evidence type="ECO:0000256" key="13">
    <source>
        <dbReference type="ARBA" id="ARBA00022833"/>
    </source>
</evidence>
<evidence type="ECO:0000256" key="7">
    <source>
        <dbReference type="ARBA" id="ARBA00022679"/>
    </source>
</evidence>
<dbReference type="GO" id="GO:0043161">
    <property type="term" value="P:proteasome-mediated ubiquitin-dependent protein catabolic process"/>
    <property type="evidence" value="ECO:0007669"/>
    <property type="project" value="TreeGrafter"/>
</dbReference>
<dbReference type="AlphaFoldDB" id="A0A9W8M047"/>
<evidence type="ECO:0000256" key="3">
    <source>
        <dbReference type="ARBA" id="ARBA00004177"/>
    </source>
</evidence>
<keyword evidence="12" id="KW-0833">Ubl conjugation pathway</keyword>
<dbReference type="SMART" id="SM00184">
    <property type="entry name" value="RING"/>
    <property type="match status" value="1"/>
</dbReference>
<dbReference type="GO" id="GO:0061630">
    <property type="term" value="F:ubiquitin protein ligase activity"/>
    <property type="evidence" value="ECO:0007669"/>
    <property type="project" value="UniProtKB-EC"/>
</dbReference>
<evidence type="ECO:0000256" key="18">
    <source>
        <dbReference type="SAM" id="MobiDB-lite"/>
    </source>
</evidence>
<dbReference type="GO" id="GO:0008270">
    <property type="term" value="F:zinc ion binding"/>
    <property type="evidence" value="ECO:0007669"/>
    <property type="project" value="UniProtKB-KW"/>
</dbReference>
<reference evidence="21" key="1">
    <citation type="submission" date="2022-07" db="EMBL/GenBank/DDBJ databases">
        <title>Phylogenomic reconstructions and comparative analyses of Kickxellomycotina fungi.</title>
        <authorList>
            <person name="Reynolds N.K."/>
            <person name="Stajich J.E."/>
            <person name="Barry K."/>
            <person name="Grigoriev I.V."/>
            <person name="Crous P."/>
            <person name="Smith M.E."/>
        </authorList>
    </citation>
    <scope>NUCLEOTIDE SEQUENCE</scope>
    <source>
        <strain evidence="21">NRRL 1566</strain>
    </source>
</reference>
<dbReference type="GO" id="GO:0016020">
    <property type="term" value="C:membrane"/>
    <property type="evidence" value="ECO:0007669"/>
    <property type="project" value="UniProtKB-SubCell"/>
</dbReference>
<dbReference type="CDD" id="cd16489">
    <property type="entry name" value="mRING-CH-C4HC2H_ZNRF"/>
    <property type="match status" value="1"/>
</dbReference>
<evidence type="ECO:0000256" key="1">
    <source>
        <dbReference type="ARBA" id="ARBA00000900"/>
    </source>
</evidence>
<accession>A0A9W8M047</accession>
<dbReference type="Gene3D" id="3.30.40.10">
    <property type="entry name" value="Zinc/RING finger domain, C3HC4 (zinc finger)"/>
    <property type="match status" value="2"/>
</dbReference>
<evidence type="ECO:0000256" key="16">
    <source>
        <dbReference type="ARBA" id="ARBA00023288"/>
    </source>
</evidence>
<keyword evidence="8" id="KW-0519">Myristate</keyword>
<keyword evidence="11 17" id="KW-0863">Zinc-finger</keyword>
<evidence type="ECO:0000259" key="20">
    <source>
        <dbReference type="PROSITE" id="PS50178"/>
    </source>
</evidence>
<comment type="pathway">
    <text evidence="5">Protein modification; protein ubiquitination.</text>
</comment>
<dbReference type="EMBL" id="JANBUW010000003">
    <property type="protein sequence ID" value="KAJ2852439.1"/>
    <property type="molecule type" value="Genomic_DNA"/>
</dbReference>
<dbReference type="InterPro" id="IPR000306">
    <property type="entry name" value="Znf_FYVE"/>
</dbReference>
<dbReference type="OrthoDB" id="660555at2759"/>
<dbReference type="GO" id="GO:0005768">
    <property type="term" value="C:endosome"/>
    <property type="evidence" value="ECO:0007669"/>
    <property type="project" value="UniProtKB-SubCell"/>
</dbReference>
<evidence type="ECO:0000256" key="12">
    <source>
        <dbReference type="ARBA" id="ARBA00022786"/>
    </source>
</evidence>
<dbReference type="InterPro" id="IPR011011">
    <property type="entry name" value="Znf_FYVE_PHD"/>
</dbReference>
<proteinExistence type="predicted"/>
<keyword evidence="13" id="KW-0862">Zinc</keyword>
<feature type="compositionally biased region" description="Low complexity" evidence="18">
    <location>
        <begin position="211"/>
        <end position="221"/>
    </location>
</feature>
<sequence length="288" mass="31586">MLPESGWEPDSSGVSCRQCGRSFTLFLRRHHCRRCGLLFCDSCSSQRVLLASPTNPQCGAHGHCVDVAGIEDDAPLAQLAQLAGGRARSTYWRFHEQRACVACVQAVKRLPEAYVDSVALVVARLGSSDAAENAYNVFDYSGAMAGKQRRASSSSVHSCPVCSSDWAMVWARMRRVPGEGWQEAQERHIRECIDQSSAEMQGAPVTMPQPAEASSHSQARSARSPAGVKYIAYTLNADTPLLGQECPICFEDFEPGQQAARLNCLCTYHLSCIRDWLARTPACPVHYE</sequence>
<evidence type="ECO:0000256" key="4">
    <source>
        <dbReference type="ARBA" id="ARBA00004371"/>
    </source>
</evidence>
<keyword evidence="22" id="KW-1185">Reference proteome</keyword>
<evidence type="ECO:0000256" key="15">
    <source>
        <dbReference type="ARBA" id="ARBA00023228"/>
    </source>
</evidence>
<dbReference type="PANTHER" id="PTHR46661:SF4">
    <property type="entry name" value="RING-TYPE DOMAIN-CONTAINING PROTEIN"/>
    <property type="match status" value="1"/>
</dbReference>
<gene>
    <name evidence="21" type="ORF">IWW36_000326</name>
</gene>
<name>A0A9W8M047_9FUNG</name>
<evidence type="ECO:0000256" key="11">
    <source>
        <dbReference type="ARBA" id="ARBA00022771"/>
    </source>
</evidence>
<dbReference type="Pfam" id="PF01363">
    <property type="entry name" value="FYVE"/>
    <property type="match status" value="1"/>
</dbReference>
<dbReference type="Proteomes" id="UP001139887">
    <property type="component" value="Unassembled WGS sequence"/>
</dbReference>